<keyword evidence="1" id="KW-0812">Transmembrane</keyword>
<keyword evidence="5" id="KW-1185">Reference proteome</keyword>
<dbReference type="EMBL" id="CAJNNW010028291">
    <property type="protein sequence ID" value="CAE8695526.1"/>
    <property type="molecule type" value="Genomic_DNA"/>
</dbReference>
<name>A0A813KCJ1_POLGL</name>
<gene>
    <name evidence="2" type="ORF">PGLA1383_LOCUS50318</name>
    <name evidence="3" type="ORF">PGLA2088_LOCUS29390</name>
</gene>
<evidence type="ECO:0000313" key="2">
    <source>
        <dbReference type="EMBL" id="CAE8634689.1"/>
    </source>
</evidence>
<feature type="transmembrane region" description="Helical" evidence="1">
    <location>
        <begin position="145"/>
        <end position="164"/>
    </location>
</feature>
<keyword evidence="1" id="KW-1133">Transmembrane helix</keyword>
<dbReference type="AlphaFoldDB" id="A0A813KCJ1"/>
<sequence>MDRLAATMQAAVAAAAPAVAAAAAAATTTTNTKYIGLAGTAGACSMLSLAVLSLADLELSLKGMPCVSQIALLLVAGLACLTGERSEASQQLSWQDEVVREYLGFAMRPGGRAAAYVLALLHGLGAHAEHVEAGKPIHSGLFGSLWGLCCFVLLLGAAVSLWAWRQPQQTALLLDTGGPPGPEEDTQSFSYERVYEPPFSA</sequence>
<proteinExistence type="predicted"/>
<feature type="transmembrane region" description="Helical" evidence="1">
    <location>
        <begin position="34"/>
        <end position="54"/>
    </location>
</feature>
<evidence type="ECO:0000313" key="4">
    <source>
        <dbReference type="Proteomes" id="UP000626109"/>
    </source>
</evidence>
<evidence type="ECO:0000313" key="5">
    <source>
        <dbReference type="Proteomes" id="UP000654075"/>
    </source>
</evidence>
<dbReference type="Proteomes" id="UP000654075">
    <property type="component" value="Unassembled WGS sequence"/>
</dbReference>
<accession>A0A813KCJ1</accession>
<evidence type="ECO:0000313" key="3">
    <source>
        <dbReference type="EMBL" id="CAE8695526.1"/>
    </source>
</evidence>
<dbReference type="EMBL" id="CAJNNV010031109">
    <property type="protein sequence ID" value="CAE8634689.1"/>
    <property type="molecule type" value="Genomic_DNA"/>
</dbReference>
<keyword evidence="1" id="KW-0472">Membrane</keyword>
<protein>
    <submittedName>
        <fullName evidence="3">Uncharacterized protein</fullName>
    </submittedName>
</protein>
<evidence type="ECO:0000256" key="1">
    <source>
        <dbReference type="SAM" id="Phobius"/>
    </source>
</evidence>
<reference evidence="3" key="1">
    <citation type="submission" date="2021-02" db="EMBL/GenBank/DDBJ databases">
        <authorList>
            <person name="Dougan E. K."/>
            <person name="Rhodes N."/>
            <person name="Thang M."/>
            <person name="Chan C."/>
        </authorList>
    </citation>
    <scope>NUCLEOTIDE SEQUENCE</scope>
</reference>
<organism evidence="3 4">
    <name type="scientific">Polarella glacialis</name>
    <name type="common">Dinoflagellate</name>
    <dbReference type="NCBI Taxonomy" id="89957"/>
    <lineage>
        <taxon>Eukaryota</taxon>
        <taxon>Sar</taxon>
        <taxon>Alveolata</taxon>
        <taxon>Dinophyceae</taxon>
        <taxon>Suessiales</taxon>
        <taxon>Suessiaceae</taxon>
        <taxon>Polarella</taxon>
    </lineage>
</organism>
<comment type="caution">
    <text evidence="3">The sequence shown here is derived from an EMBL/GenBank/DDBJ whole genome shotgun (WGS) entry which is preliminary data.</text>
</comment>
<dbReference type="Proteomes" id="UP000626109">
    <property type="component" value="Unassembled WGS sequence"/>
</dbReference>